<feature type="domain" description="Helitron helicase-like" evidence="5">
    <location>
        <begin position="969"/>
        <end position="1182"/>
    </location>
</feature>
<keyword evidence="1" id="KW-0347">Helicase</keyword>
<dbReference type="Pfam" id="PF02338">
    <property type="entry name" value="OTU"/>
    <property type="match status" value="1"/>
</dbReference>
<evidence type="ECO:0000256" key="2">
    <source>
        <dbReference type="SAM" id="MobiDB-lite"/>
    </source>
</evidence>
<dbReference type="GO" id="GO:0016787">
    <property type="term" value="F:hydrolase activity"/>
    <property type="evidence" value="ECO:0007669"/>
    <property type="project" value="UniProtKB-KW"/>
</dbReference>
<proteinExistence type="inferred from homology"/>
<name>A0A815FMZ6_9BILA</name>
<dbReference type="GO" id="GO:0043139">
    <property type="term" value="F:5'-3' DNA helicase activity"/>
    <property type="evidence" value="ECO:0007669"/>
    <property type="project" value="UniProtKB-EC"/>
</dbReference>
<comment type="similarity">
    <text evidence="1">Belongs to the helicase family.</text>
</comment>
<keyword evidence="1" id="KW-0547">Nucleotide-binding</keyword>
<dbReference type="Pfam" id="PF20209">
    <property type="entry name" value="DUF6570"/>
    <property type="match status" value="1"/>
</dbReference>
<comment type="caution">
    <text evidence="7">The sequence shown here is derived from an EMBL/GenBank/DDBJ whole genome shotgun (WGS) entry which is preliminary data.</text>
</comment>
<keyword evidence="1" id="KW-0227">DNA damage</keyword>
<comment type="catalytic activity">
    <reaction evidence="1">
        <text>ATP + H2O = ADP + phosphate + H(+)</text>
        <dbReference type="Rhea" id="RHEA:13065"/>
        <dbReference type="ChEBI" id="CHEBI:15377"/>
        <dbReference type="ChEBI" id="CHEBI:15378"/>
        <dbReference type="ChEBI" id="CHEBI:30616"/>
        <dbReference type="ChEBI" id="CHEBI:43474"/>
        <dbReference type="ChEBI" id="CHEBI:456216"/>
        <dbReference type="EC" id="5.6.2.3"/>
    </reaction>
</comment>
<dbReference type="SUPFAM" id="SSF52540">
    <property type="entry name" value="P-loop containing nucleoside triphosphate hydrolases"/>
    <property type="match status" value="2"/>
</dbReference>
<gene>
    <name evidence="7" type="ORF">CJN711_LOCUS17941</name>
</gene>
<dbReference type="InterPro" id="IPR003323">
    <property type="entry name" value="OTU_dom"/>
</dbReference>
<reference evidence="7" key="1">
    <citation type="submission" date="2021-02" db="EMBL/GenBank/DDBJ databases">
        <authorList>
            <person name="Nowell W R."/>
        </authorList>
    </citation>
    <scope>NUCLEOTIDE SEQUENCE</scope>
</reference>
<dbReference type="InterPro" id="IPR027417">
    <property type="entry name" value="P-loop_NTPase"/>
</dbReference>
<evidence type="ECO:0000259" key="5">
    <source>
        <dbReference type="Pfam" id="PF14214"/>
    </source>
</evidence>
<feature type="region of interest" description="Disordered" evidence="2">
    <location>
        <begin position="367"/>
        <end position="494"/>
    </location>
</feature>
<dbReference type="GO" id="GO:0006281">
    <property type="term" value="P:DNA repair"/>
    <property type="evidence" value="ECO:0007669"/>
    <property type="project" value="UniProtKB-KW"/>
</dbReference>
<dbReference type="EMBL" id="CAJNOV010008379">
    <property type="protein sequence ID" value="CAF1321180.1"/>
    <property type="molecule type" value="Genomic_DNA"/>
</dbReference>
<dbReference type="GO" id="GO:0005524">
    <property type="term" value="F:ATP binding"/>
    <property type="evidence" value="ECO:0007669"/>
    <property type="project" value="UniProtKB-KW"/>
</dbReference>
<keyword evidence="1" id="KW-0233">DNA recombination</keyword>
<evidence type="ECO:0000313" key="7">
    <source>
        <dbReference type="EMBL" id="CAF1321180.1"/>
    </source>
</evidence>
<protein>
    <recommendedName>
        <fullName evidence="1">ATP-dependent DNA helicase</fullName>
        <ecNumber evidence="1">5.6.2.3</ecNumber>
    </recommendedName>
</protein>
<dbReference type="Gene3D" id="3.40.50.300">
    <property type="entry name" value="P-loop containing nucleotide triphosphate hydrolases"/>
    <property type="match status" value="1"/>
</dbReference>
<keyword evidence="1" id="KW-0234">DNA repair</keyword>
<comment type="cofactor">
    <cofactor evidence="1">
        <name>Mg(2+)</name>
        <dbReference type="ChEBI" id="CHEBI:18420"/>
    </cofactor>
</comment>
<keyword evidence="1" id="KW-0378">Hydrolase</keyword>
<dbReference type="Pfam" id="PF14214">
    <property type="entry name" value="Helitron_like_N"/>
    <property type="match status" value="1"/>
</dbReference>
<feature type="region of interest" description="Disordered" evidence="2">
    <location>
        <begin position="254"/>
        <end position="276"/>
    </location>
</feature>
<evidence type="ECO:0000259" key="3">
    <source>
        <dbReference type="Pfam" id="PF02338"/>
    </source>
</evidence>
<dbReference type="InterPro" id="IPR051055">
    <property type="entry name" value="PIF1_helicase"/>
</dbReference>
<evidence type="ECO:0000256" key="1">
    <source>
        <dbReference type="RuleBase" id="RU363044"/>
    </source>
</evidence>
<feature type="domain" description="OTU" evidence="3">
    <location>
        <begin position="106"/>
        <end position="221"/>
    </location>
</feature>
<dbReference type="Gene3D" id="3.90.70.80">
    <property type="match status" value="1"/>
</dbReference>
<feature type="domain" description="DUF6570" evidence="6">
    <location>
        <begin position="685"/>
        <end position="822"/>
    </location>
</feature>
<feature type="compositionally biased region" description="Basic and acidic residues" evidence="2">
    <location>
        <begin position="451"/>
        <end position="462"/>
    </location>
</feature>
<feature type="compositionally biased region" description="Basic and acidic residues" evidence="2">
    <location>
        <begin position="381"/>
        <end position="393"/>
    </location>
</feature>
<dbReference type="PANTHER" id="PTHR47642:SF5">
    <property type="entry name" value="ATP-DEPENDENT DNA HELICASE"/>
    <property type="match status" value="1"/>
</dbReference>
<dbReference type="CDD" id="cd22791">
    <property type="entry name" value="OTU_VRTN"/>
    <property type="match status" value="1"/>
</dbReference>
<sequence length="2398" mass="272636">MNNRCLLCTQRAAVACCLGCRMRDRSTIFNTLLALLGKASITNNYYGQIKVICQQIETLEWLLTPIQFTPVAHFDSKVHKVDQEAKLYLQQTSLDVQNMIPIEVAADGNCLYNSIMCLSGSTALTPSELRVRTLIELVKNEIFYQNHFAHIVGTVNEAIKNMARKFSFSELYEIAALSNVLKCNIRSIYPVIDYRPDLNIMNNTFEHAQHSIASTTICIFWTHTQREIDARQSNAGNWSPNHFVPLLLPSDNSQSQNHIAQPKISGSGSTPTKATTKNNTLTQVRIPEFNADDNETQPFQVSSTVTTATNEITTPRTKRRLQLAETYANVQSTTAEYKRMQARERMATKRAETTPEQAERQRMLARERSAARRAVLTPQQAERERTLARERSAARRAALTSDEVEQQRALTREKNAARRAALTSDEVEQQRALTREKNTARRAALTSEEVEQQRSIDREIHAARRATLTPKEVEQQRTLARERSMAKRATATPIEAEEQRVLARERSAARRAARMSEEAEQQQTVAYKTTRLQKTVKRKQTIMKRKPNECAKVDWPKPVDIDCKINCLKNFIQHMSMDSLAESVCGICNVRRYKRDLRHVPLSKVPSIELLKIHPDLHNIIPKIQEINSFNSNDSNVQSSTNNQPFTCINGMLFYEAGLRKTVDRKKQSLIHCDVCTECWSSLAKEKIPKFSATNKVWMGDIPKQLQGLTIPEQRLIALYRHNSCIVKLQSPFHSTSTAQSALKGNCISFPQDVINIATTLPLDLDDLCDSLKIIFVGSRMPQRSQLKHILTVRKKKIYDALQWLNQNNPLYRYITINQSTIDKLPDDDVPECLWATMEISNNTEAAESERSSYIPDPLTNASESNTATTVPITASAVLDVNGTTVSADDVAEHLLGQMKIRVSDKTLERQSEEAAEQDPVYMIPRGNKPVNEYSNPNLLLGVFPTLFPYGCGALEDSSRPVQINFREHVRYLLSYGDRRFEEHHSFIFVLFNILQRRTACFHAQLMTSRSYFQKSAQLLESLSSEDVAIALLNISKASYSKVTDERINALMKHIKVVGGHVMGSAHSRSALRMKIHSLCFNLGLPSLFVTINPADIHSPVALYFAGVDLDLDRVLPELLRTSYERAQIIATHPVATAKFFNCLIKSILKCLVLGGALGPTKAYFGTVESQGRGSLHLHLLIWLNHEYTPAQLKENIQNQDFRDNLLKYLEDVVKEDLDLFRDEINDGTSTTSDTRVSIQETGPITDEVVPACLPTPNPASGDFHRIFCKDVVRLVETSNIHKHSATCYKYSKGKSDTSKTCRMRMPRVLVKTSNIDLSTGQITMRRSHPWINNFNEWLISACRSNMDIKFIWSGNDAKALVYYITDYVTKSTLAFHDMFALAQQGVKSIEQQRATNNIDNAIEKSRKLVLRCYNMIASQQEVSGVQVASYLMNYDDHYTTHTFRNLFLISIENYLQAELTKARLQEKDIDEERLEEMTTPIDEEQEEDTKQTEEQFLLEPTQTKNGDRFVMVNTRLDYQHRSKDLTTLCLYDFVSRFYKKTIDKSDRRLIKNANGSEGEQLYTEGTKMNERHTFETAHPQSSSHIIIKHTKPVVPVLIGPQIPRQEREETRERYSRALLTLFVPWRSVHDLCALNQTWTEALELQKPLISPTSLKIIENIQLLHECKHDRDEHLRQVLVEAQSDNSIDPVLIPNYYEDDQNTEEDDPEQLLQMLSIVNENTTNAYSASIGNPEQRYLNDALQAIDNTDRFALLNDQRNVWNQNSDDIVHDSSTFVVAHSHHAAMMKEWKRDIENRKDKARNYLISGENTVEIRDDEVQIEVVAAEIPTSPFKAQTTAVLPVTITTAISFPTKMDIIKEFTLNSQQKYAFMIVTSHLDGENQIHTGIIDNQLLMCVPGCGGTGKSQLIRAITQYFQLTKRGKMLRKLAPTSIAAAEIDGLTIHSFLGEGRKNAKKKQTRTFRPGDTKLENEWRHVKFLIIDEMSMVGLSLLARLNRIVKTAKHINSEVPFGGVNAIFFGDYLQYSPVLDRPLYHSCASSEQITERQIDMQCAHKLISQMNCVVELSQQMRTEDVRYLELLNRLRSGQSTIEDYQLLCTRIIGNPKLLTSLKQKPWNEAPILVFRNTLRTQINNRAVLNKAMEMGLRPMVCVAQDYFQGKIIEDLRLRKTILELPDNKTEHLPGYLPLVPGMPVLLTENVATELGLSNGTRGIFHQLVYEEPSADIQFQDKNFPANTKFITQLKYALVEFPNCKLDSELAELQTKIIPISISEQTFLFDIKELLVDNVAKAAKINKKTTKISVKRKALPLIPAYSMTTHKSQGQTLSKIIIDLVMPPGPVEVASVYVPLSRVKRLDDLLIVRSFDFAALQVKPSTAQCEELKRLDRIAKSTTKRFPLTI</sequence>
<dbReference type="InterPro" id="IPR046700">
    <property type="entry name" value="DUF6570"/>
</dbReference>
<organism evidence="7 8">
    <name type="scientific">Rotaria magnacalcarata</name>
    <dbReference type="NCBI Taxonomy" id="392030"/>
    <lineage>
        <taxon>Eukaryota</taxon>
        <taxon>Metazoa</taxon>
        <taxon>Spiralia</taxon>
        <taxon>Gnathifera</taxon>
        <taxon>Rotifera</taxon>
        <taxon>Eurotatoria</taxon>
        <taxon>Bdelloidea</taxon>
        <taxon>Philodinida</taxon>
        <taxon>Philodinidae</taxon>
        <taxon>Rotaria</taxon>
    </lineage>
</organism>
<dbReference type="PANTHER" id="PTHR47642">
    <property type="entry name" value="ATP-DEPENDENT DNA HELICASE"/>
    <property type="match status" value="1"/>
</dbReference>
<dbReference type="CDD" id="cd18809">
    <property type="entry name" value="SF1_C_RecD"/>
    <property type="match status" value="1"/>
</dbReference>
<accession>A0A815FMZ6</accession>
<evidence type="ECO:0000259" key="4">
    <source>
        <dbReference type="Pfam" id="PF05970"/>
    </source>
</evidence>
<dbReference type="EC" id="5.6.2.3" evidence="1"/>
<keyword evidence="1" id="KW-0067">ATP-binding</keyword>
<dbReference type="InterPro" id="IPR010285">
    <property type="entry name" value="DNA_helicase_pif1-like_DEAD"/>
</dbReference>
<dbReference type="Pfam" id="PF05970">
    <property type="entry name" value="PIF1"/>
    <property type="match status" value="1"/>
</dbReference>
<evidence type="ECO:0000259" key="6">
    <source>
        <dbReference type="Pfam" id="PF20209"/>
    </source>
</evidence>
<feature type="domain" description="DNA helicase Pif1-like DEAD-box helicase" evidence="4">
    <location>
        <begin position="1889"/>
        <end position="2089"/>
    </location>
</feature>
<dbReference type="InterPro" id="IPR047273">
    <property type="entry name" value="VRTN_OTU_dom"/>
</dbReference>
<dbReference type="InterPro" id="IPR025476">
    <property type="entry name" value="Helitron_helicase-like"/>
</dbReference>
<dbReference type="GO" id="GO:0000723">
    <property type="term" value="P:telomere maintenance"/>
    <property type="evidence" value="ECO:0007669"/>
    <property type="project" value="InterPro"/>
</dbReference>
<dbReference type="GO" id="GO:0006310">
    <property type="term" value="P:DNA recombination"/>
    <property type="evidence" value="ECO:0007669"/>
    <property type="project" value="UniProtKB-KW"/>
</dbReference>
<dbReference type="Proteomes" id="UP000663855">
    <property type="component" value="Unassembled WGS sequence"/>
</dbReference>
<feature type="compositionally biased region" description="Basic and acidic residues" evidence="2">
    <location>
        <begin position="471"/>
        <end position="485"/>
    </location>
</feature>
<evidence type="ECO:0000313" key="8">
    <source>
        <dbReference type="Proteomes" id="UP000663855"/>
    </source>
</evidence>